<evidence type="ECO:0000313" key="1">
    <source>
        <dbReference type="EMBL" id="PKI80135.1"/>
    </source>
</evidence>
<sequence>MKILKILVVLLVICNLTLFAKDTNHIYKNLDFLNLNEKQQKKLKKILISHKKRYEKFYIFKQKEEKKLQELIKEDYFDDDKYEDIAEEIEEEAVELEVKTLKKIHKILSKKQREKFSQYLQEWKVD</sequence>
<gene>
    <name evidence="1" type="ORF">CP960_10960</name>
</gene>
<dbReference type="AlphaFoldDB" id="A0A2N1J0P8"/>
<reference evidence="1 2" key="1">
    <citation type="submission" date="2017-09" db="EMBL/GenBank/DDBJ databases">
        <title>Genomics of the genus Arcobacter.</title>
        <authorList>
            <person name="Perez-Cataluna A."/>
            <person name="Figueras M.J."/>
            <person name="Salas-Masso N."/>
        </authorList>
    </citation>
    <scope>NUCLEOTIDE SEQUENCE [LARGE SCALE GENOMIC DNA]</scope>
    <source>
        <strain evidence="1 2">DSM 18005</strain>
    </source>
</reference>
<organism evidence="1 2">
    <name type="scientific">Malaciobacter halophilus</name>
    <dbReference type="NCBI Taxonomy" id="197482"/>
    <lineage>
        <taxon>Bacteria</taxon>
        <taxon>Pseudomonadati</taxon>
        <taxon>Campylobacterota</taxon>
        <taxon>Epsilonproteobacteria</taxon>
        <taxon>Campylobacterales</taxon>
        <taxon>Arcobacteraceae</taxon>
        <taxon>Malaciobacter</taxon>
    </lineage>
</organism>
<proteinExistence type="predicted"/>
<name>A0A2N1J0P8_9BACT</name>
<comment type="caution">
    <text evidence="1">The sequence shown here is derived from an EMBL/GenBank/DDBJ whole genome shotgun (WGS) entry which is preliminary data.</text>
</comment>
<dbReference type="Proteomes" id="UP000233248">
    <property type="component" value="Unassembled WGS sequence"/>
</dbReference>
<dbReference type="EMBL" id="NXIF01000041">
    <property type="protein sequence ID" value="PKI80135.1"/>
    <property type="molecule type" value="Genomic_DNA"/>
</dbReference>
<dbReference type="RefSeq" id="WP_101185539.1">
    <property type="nucleotide sequence ID" value="NZ_CP031218.1"/>
</dbReference>
<accession>A0A2N1J0P8</accession>
<dbReference type="Gene3D" id="1.20.120.1490">
    <property type="match status" value="1"/>
</dbReference>
<keyword evidence="2" id="KW-1185">Reference proteome</keyword>
<protein>
    <recommendedName>
        <fullName evidence="3">LTXXQ motif family protein</fullName>
    </recommendedName>
</protein>
<evidence type="ECO:0000313" key="2">
    <source>
        <dbReference type="Proteomes" id="UP000233248"/>
    </source>
</evidence>
<dbReference type="KEGG" id="ahs:AHALO_2718"/>
<evidence type="ECO:0008006" key="3">
    <source>
        <dbReference type="Google" id="ProtNLM"/>
    </source>
</evidence>